<dbReference type="RefSeq" id="WP_382380142.1">
    <property type="nucleotide sequence ID" value="NZ_JBHMEZ010000001.1"/>
</dbReference>
<comment type="caution">
    <text evidence="1">The sequence shown here is derived from an EMBL/GenBank/DDBJ whole genome shotgun (WGS) entry which is preliminary data.</text>
</comment>
<gene>
    <name evidence="1" type="ORF">ACFFVB_00695</name>
</gene>
<reference evidence="1 2" key="1">
    <citation type="submission" date="2024-09" db="EMBL/GenBank/DDBJ databases">
        <authorList>
            <person name="Sun Q."/>
            <person name="Mori K."/>
        </authorList>
    </citation>
    <scope>NUCLEOTIDE SEQUENCE [LARGE SCALE GENOMIC DNA]</scope>
    <source>
        <strain evidence="1 2">CECT 8286</strain>
    </source>
</reference>
<dbReference type="InterPro" id="IPR011008">
    <property type="entry name" value="Dimeric_a/b-barrel"/>
</dbReference>
<accession>A0ABV5EWN9</accession>
<dbReference type="PANTHER" id="PTHR43239:SF1">
    <property type="entry name" value="UPF0734 PROTEIN DDB_G0273871_DDB_G0273177"/>
    <property type="match status" value="1"/>
</dbReference>
<sequence length="110" mass="13247">MRYCYALDLVNDETLIKEYIEYHKNVWPEIQQSILDSGIEVMEIYHVGNRLFMITEENKNAQLEERSQSDQEKAKIDEWETLMWTYQQALPVAKKGEKWVLMENIYQLKV</sequence>
<name>A0ABV5EWN9_9FLAO</name>
<dbReference type="SUPFAM" id="SSF54909">
    <property type="entry name" value="Dimeric alpha+beta barrel"/>
    <property type="match status" value="1"/>
</dbReference>
<dbReference type="InterPro" id="IPR008000">
    <property type="entry name" value="Rham/fucose_mutarotase"/>
</dbReference>
<evidence type="ECO:0000313" key="2">
    <source>
        <dbReference type="Proteomes" id="UP001589605"/>
    </source>
</evidence>
<dbReference type="Proteomes" id="UP001589605">
    <property type="component" value="Unassembled WGS sequence"/>
</dbReference>
<evidence type="ECO:0000313" key="1">
    <source>
        <dbReference type="EMBL" id="MFB9051582.1"/>
    </source>
</evidence>
<protein>
    <submittedName>
        <fullName evidence="1">L-rhamnose mutarotase</fullName>
    </submittedName>
</protein>
<dbReference type="PANTHER" id="PTHR43239">
    <property type="entry name" value="UPF0734 PROTEIN DDB_G0273871/DDB_G0273177"/>
    <property type="match status" value="1"/>
</dbReference>
<keyword evidence="2" id="KW-1185">Reference proteome</keyword>
<dbReference type="InterPro" id="IPR052996">
    <property type="entry name" value="Carb_Metab_Mutarotase"/>
</dbReference>
<dbReference type="Gene3D" id="3.30.70.100">
    <property type="match status" value="1"/>
</dbReference>
<organism evidence="1 2">
    <name type="scientific">Formosa undariae</name>
    <dbReference type="NCBI Taxonomy" id="1325436"/>
    <lineage>
        <taxon>Bacteria</taxon>
        <taxon>Pseudomonadati</taxon>
        <taxon>Bacteroidota</taxon>
        <taxon>Flavobacteriia</taxon>
        <taxon>Flavobacteriales</taxon>
        <taxon>Flavobacteriaceae</taxon>
        <taxon>Formosa</taxon>
    </lineage>
</organism>
<dbReference type="EMBL" id="JBHMEZ010000001">
    <property type="protein sequence ID" value="MFB9051582.1"/>
    <property type="molecule type" value="Genomic_DNA"/>
</dbReference>
<dbReference type="Pfam" id="PF05336">
    <property type="entry name" value="rhaM"/>
    <property type="match status" value="1"/>
</dbReference>
<proteinExistence type="predicted"/>